<dbReference type="InterPro" id="IPR012336">
    <property type="entry name" value="Thioredoxin-like_fold"/>
</dbReference>
<accession>A0A0F9H8V0</accession>
<sequence length="88" mass="9403">MSTKRKVEIFTAGCYLCDDVVKLVEGIVCDSCEVSIYNLNNEGQDKARAYGITSLPTVVVDGKIADCCRQGKVSKSELEAAGIGKPIS</sequence>
<organism evidence="2">
    <name type="scientific">marine sediment metagenome</name>
    <dbReference type="NCBI Taxonomy" id="412755"/>
    <lineage>
        <taxon>unclassified sequences</taxon>
        <taxon>metagenomes</taxon>
        <taxon>ecological metagenomes</taxon>
    </lineage>
</organism>
<evidence type="ECO:0000313" key="2">
    <source>
        <dbReference type="EMBL" id="KKL78085.1"/>
    </source>
</evidence>
<protein>
    <recommendedName>
        <fullName evidence="1">Thioredoxin-like fold domain-containing protein</fullName>
    </recommendedName>
</protein>
<dbReference type="Gene3D" id="3.40.30.10">
    <property type="entry name" value="Glutaredoxin"/>
    <property type="match status" value="1"/>
</dbReference>
<dbReference type="EMBL" id="LAZR01023565">
    <property type="protein sequence ID" value="KKL78085.1"/>
    <property type="molecule type" value="Genomic_DNA"/>
</dbReference>
<proteinExistence type="predicted"/>
<dbReference type="SUPFAM" id="SSF52833">
    <property type="entry name" value="Thioredoxin-like"/>
    <property type="match status" value="1"/>
</dbReference>
<name>A0A0F9H8V0_9ZZZZ</name>
<gene>
    <name evidence="2" type="ORF">LCGC14_2028350</name>
</gene>
<comment type="caution">
    <text evidence="2">The sequence shown here is derived from an EMBL/GenBank/DDBJ whole genome shotgun (WGS) entry which is preliminary data.</text>
</comment>
<dbReference type="Pfam" id="PF13192">
    <property type="entry name" value="Thioredoxin_3"/>
    <property type="match status" value="1"/>
</dbReference>
<feature type="domain" description="Thioredoxin-like fold" evidence="1">
    <location>
        <begin position="6"/>
        <end position="65"/>
    </location>
</feature>
<evidence type="ECO:0000259" key="1">
    <source>
        <dbReference type="Pfam" id="PF13192"/>
    </source>
</evidence>
<dbReference type="InterPro" id="IPR036249">
    <property type="entry name" value="Thioredoxin-like_sf"/>
</dbReference>
<dbReference type="AlphaFoldDB" id="A0A0F9H8V0"/>
<reference evidence="2" key="1">
    <citation type="journal article" date="2015" name="Nature">
        <title>Complex archaea that bridge the gap between prokaryotes and eukaryotes.</title>
        <authorList>
            <person name="Spang A."/>
            <person name="Saw J.H."/>
            <person name="Jorgensen S.L."/>
            <person name="Zaremba-Niedzwiedzka K."/>
            <person name="Martijn J."/>
            <person name="Lind A.E."/>
            <person name="van Eijk R."/>
            <person name="Schleper C."/>
            <person name="Guy L."/>
            <person name="Ettema T.J."/>
        </authorList>
    </citation>
    <scope>NUCLEOTIDE SEQUENCE</scope>
</reference>